<dbReference type="Proteomes" id="UP000752171">
    <property type="component" value="Unassembled WGS sequence"/>
</dbReference>
<dbReference type="InterPro" id="IPR013783">
    <property type="entry name" value="Ig-like_fold"/>
</dbReference>
<comment type="caution">
    <text evidence="9">The sequence shown here is derived from an EMBL/GenBank/DDBJ whole genome shotgun (WGS) entry which is preliminary data.</text>
</comment>
<organism evidence="9 10">
    <name type="scientific">Astyanax mexicanus</name>
    <name type="common">Blind cave fish</name>
    <name type="synonym">Astyanax fasciatus mexicanus</name>
    <dbReference type="NCBI Taxonomy" id="7994"/>
    <lineage>
        <taxon>Eukaryota</taxon>
        <taxon>Metazoa</taxon>
        <taxon>Chordata</taxon>
        <taxon>Craniata</taxon>
        <taxon>Vertebrata</taxon>
        <taxon>Euteleostomi</taxon>
        <taxon>Actinopterygii</taxon>
        <taxon>Neopterygii</taxon>
        <taxon>Teleostei</taxon>
        <taxon>Ostariophysi</taxon>
        <taxon>Characiformes</taxon>
        <taxon>Characoidei</taxon>
        <taxon>Acestrorhamphidae</taxon>
        <taxon>Acestrorhamphinae</taxon>
        <taxon>Astyanax</taxon>
    </lineage>
</organism>
<dbReference type="PANTHER" id="PTHR19433">
    <property type="entry name" value="T-CELL RECEPTOR ALPHA CHAIN V REGION-RELATED"/>
    <property type="match status" value="1"/>
</dbReference>
<evidence type="ECO:0000313" key="10">
    <source>
        <dbReference type="Proteomes" id="UP000752171"/>
    </source>
</evidence>
<dbReference type="Gene3D" id="2.60.40.10">
    <property type="entry name" value="Immunoglobulins"/>
    <property type="match status" value="2"/>
</dbReference>
<dbReference type="EMBL" id="JAICCE010000025">
    <property type="protein sequence ID" value="KAG9259709.1"/>
    <property type="molecule type" value="Genomic_DNA"/>
</dbReference>
<accession>A0A8T2KMI2</accession>
<dbReference type="InterPro" id="IPR007110">
    <property type="entry name" value="Ig-like_dom"/>
</dbReference>
<dbReference type="InterPro" id="IPR052051">
    <property type="entry name" value="TCR_complex_component"/>
</dbReference>
<dbReference type="InterPro" id="IPR003599">
    <property type="entry name" value="Ig_sub"/>
</dbReference>
<dbReference type="SMART" id="SM00409">
    <property type="entry name" value="IG"/>
    <property type="match status" value="2"/>
</dbReference>
<keyword evidence="4" id="KW-0391">Immunity</keyword>
<dbReference type="SUPFAM" id="SSF48726">
    <property type="entry name" value="Immunoglobulin"/>
    <property type="match status" value="2"/>
</dbReference>
<protein>
    <recommendedName>
        <fullName evidence="8">Ig-like domain-containing protein</fullName>
    </recommendedName>
</protein>
<proteinExistence type="predicted"/>
<evidence type="ECO:0000259" key="8">
    <source>
        <dbReference type="PROSITE" id="PS50835"/>
    </source>
</evidence>
<comment type="subcellular location">
    <subcellularLocation>
        <location evidence="1">Cell membrane</location>
    </subcellularLocation>
</comment>
<evidence type="ECO:0000256" key="4">
    <source>
        <dbReference type="ARBA" id="ARBA00022859"/>
    </source>
</evidence>
<evidence type="ECO:0000313" key="9">
    <source>
        <dbReference type="EMBL" id="KAG9259709.1"/>
    </source>
</evidence>
<evidence type="ECO:0000256" key="6">
    <source>
        <dbReference type="ARBA" id="ARBA00023157"/>
    </source>
</evidence>
<dbReference type="PANTHER" id="PTHR19433:SF111">
    <property type="entry name" value="T CELL RECEPTOR ALPHA VARIABLE 4"/>
    <property type="match status" value="1"/>
</dbReference>
<keyword evidence="6" id="KW-1015">Disulfide bond</keyword>
<evidence type="ECO:0000256" key="1">
    <source>
        <dbReference type="ARBA" id="ARBA00004236"/>
    </source>
</evidence>
<evidence type="ECO:0000256" key="2">
    <source>
        <dbReference type="ARBA" id="ARBA00022475"/>
    </source>
</evidence>
<name>A0A8T2KMI2_ASTMX</name>
<reference evidence="9 10" key="1">
    <citation type="submission" date="2021-07" db="EMBL/GenBank/DDBJ databases">
        <authorList>
            <person name="Imarazene B."/>
            <person name="Zahm M."/>
            <person name="Klopp C."/>
            <person name="Cabau C."/>
            <person name="Beille S."/>
            <person name="Jouanno E."/>
            <person name="Castinel A."/>
            <person name="Lluch J."/>
            <person name="Gil L."/>
            <person name="Kuchtly C."/>
            <person name="Lopez Roques C."/>
            <person name="Donnadieu C."/>
            <person name="Parrinello H."/>
            <person name="Journot L."/>
            <person name="Du K."/>
            <person name="Schartl M."/>
            <person name="Retaux S."/>
            <person name="Guiguen Y."/>
        </authorList>
    </citation>
    <scope>NUCLEOTIDE SEQUENCE [LARGE SCALE GENOMIC DNA]</scope>
    <source>
        <strain evidence="9">Pach_M1</strain>
        <tissue evidence="9">Testis</tissue>
    </source>
</reference>
<dbReference type="PROSITE" id="PS50835">
    <property type="entry name" value="IG_LIKE"/>
    <property type="match status" value="1"/>
</dbReference>
<evidence type="ECO:0000256" key="3">
    <source>
        <dbReference type="ARBA" id="ARBA00022729"/>
    </source>
</evidence>
<gene>
    <name evidence="9" type="ORF">AMEX_G27232</name>
</gene>
<evidence type="ECO:0000256" key="5">
    <source>
        <dbReference type="ARBA" id="ARBA00023136"/>
    </source>
</evidence>
<dbReference type="GO" id="GO:0009617">
    <property type="term" value="P:response to bacterium"/>
    <property type="evidence" value="ECO:0007669"/>
    <property type="project" value="TreeGrafter"/>
</dbReference>
<sequence length="321" mass="36165">EVEMSSRSGDDVTLYCDCPMPDGFYIAWFRNCSHQHQPPLVITYSEIFKNKFPRLGFVKNSSSGSYDLLVKNVSEKDLGLYYCALHEIKVSKDGAEMVYHYGNLTTRLSLRVPTSTPPVSDCSVCWKLLVSVCPVCVLLSSLLSSTCVYFICSNFLMIFFLVESKVRLVCFSCVSGVWFSRISGAEEVSIRVSPGDNVTLYSDCVLKTGFYVVWFRNCSHKNQPPLLISSMDLKSFSEVYKDLVQDVFLGYTFMWNPSNNTHDLLVKNITESDLGLYYCALLEKTITENAAGKGGVPKAVYRYGNRTTRLSLLGKISHFFC</sequence>
<dbReference type="GO" id="GO:0005886">
    <property type="term" value="C:plasma membrane"/>
    <property type="evidence" value="ECO:0007669"/>
    <property type="project" value="UniProtKB-SubCell"/>
</dbReference>
<keyword evidence="2" id="KW-1003">Cell membrane</keyword>
<dbReference type="Pfam" id="PF07686">
    <property type="entry name" value="V-set"/>
    <property type="match status" value="1"/>
</dbReference>
<evidence type="ECO:0000256" key="7">
    <source>
        <dbReference type="ARBA" id="ARBA00023180"/>
    </source>
</evidence>
<feature type="domain" description="Ig-like" evidence="8">
    <location>
        <begin position="1"/>
        <end position="83"/>
    </location>
</feature>
<dbReference type="GO" id="GO:0002376">
    <property type="term" value="P:immune system process"/>
    <property type="evidence" value="ECO:0007669"/>
    <property type="project" value="UniProtKB-KW"/>
</dbReference>
<keyword evidence="3" id="KW-0732">Signal</keyword>
<dbReference type="AlphaFoldDB" id="A0A8T2KMI2"/>
<keyword evidence="5" id="KW-0472">Membrane</keyword>
<dbReference type="InterPro" id="IPR013106">
    <property type="entry name" value="Ig_V-set"/>
</dbReference>
<dbReference type="InterPro" id="IPR036179">
    <property type="entry name" value="Ig-like_dom_sf"/>
</dbReference>
<keyword evidence="7" id="KW-0325">Glycoprotein</keyword>
<feature type="non-terminal residue" evidence="9">
    <location>
        <position position="321"/>
    </location>
</feature>